<dbReference type="InterPro" id="IPR005794">
    <property type="entry name" value="Fmt"/>
</dbReference>
<accession>A0ABS3AS00</accession>
<dbReference type="Pfam" id="PF02911">
    <property type="entry name" value="Formyl_trans_C"/>
    <property type="match status" value="1"/>
</dbReference>
<evidence type="ECO:0000313" key="7">
    <source>
        <dbReference type="EMBL" id="MBN4067324.1"/>
    </source>
</evidence>
<evidence type="ECO:0000256" key="1">
    <source>
        <dbReference type="ARBA" id="ARBA00010699"/>
    </source>
</evidence>
<dbReference type="InterPro" id="IPR044135">
    <property type="entry name" value="Met-tRNA-FMT_C"/>
</dbReference>
<dbReference type="InterPro" id="IPR036477">
    <property type="entry name" value="Formyl_transf_N_sf"/>
</dbReference>
<keyword evidence="4" id="KW-0648">Protein biosynthesis</keyword>
<dbReference type="GO" id="GO:0004479">
    <property type="term" value="F:methionyl-tRNA formyltransferase activity"/>
    <property type="evidence" value="ECO:0007669"/>
    <property type="project" value="UniProtKB-EC"/>
</dbReference>
<evidence type="ECO:0000259" key="5">
    <source>
        <dbReference type="Pfam" id="PF00551"/>
    </source>
</evidence>
<protein>
    <recommendedName>
        <fullName evidence="2">methionyl-tRNA formyltransferase</fullName>
        <ecNumber evidence="2">2.1.2.9</ecNumber>
    </recommendedName>
</protein>
<dbReference type="Gene3D" id="3.40.50.12230">
    <property type="match status" value="1"/>
</dbReference>
<organism evidence="7 8">
    <name type="scientific">Simkania negevensis</name>
    <dbReference type="NCBI Taxonomy" id="83561"/>
    <lineage>
        <taxon>Bacteria</taxon>
        <taxon>Pseudomonadati</taxon>
        <taxon>Chlamydiota</taxon>
        <taxon>Chlamydiia</taxon>
        <taxon>Parachlamydiales</taxon>
        <taxon>Simkaniaceae</taxon>
        <taxon>Simkania</taxon>
    </lineage>
</organism>
<dbReference type="InterPro" id="IPR011034">
    <property type="entry name" value="Formyl_transferase-like_C_sf"/>
</dbReference>
<evidence type="ECO:0000259" key="6">
    <source>
        <dbReference type="Pfam" id="PF02911"/>
    </source>
</evidence>
<dbReference type="PANTHER" id="PTHR11138:SF5">
    <property type="entry name" value="METHIONYL-TRNA FORMYLTRANSFERASE, MITOCHONDRIAL"/>
    <property type="match status" value="1"/>
</dbReference>
<proteinExistence type="inferred from homology"/>
<dbReference type="NCBIfam" id="TIGR00460">
    <property type="entry name" value="fmt"/>
    <property type="match status" value="1"/>
</dbReference>
<dbReference type="InterPro" id="IPR041711">
    <property type="entry name" value="Met-tRNA-FMT_N"/>
</dbReference>
<dbReference type="SUPFAM" id="SSF53328">
    <property type="entry name" value="Formyltransferase"/>
    <property type="match status" value="1"/>
</dbReference>
<feature type="domain" description="Formyl transferase C-terminal" evidence="6">
    <location>
        <begin position="206"/>
        <end position="311"/>
    </location>
</feature>
<gene>
    <name evidence="7" type="ORF">JYU14_04500</name>
</gene>
<dbReference type="CDD" id="cd08646">
    <property type="entry name" value="FMT_core_Met-tRNA-FMT_N"/>
    <property type="match status" value="1"/>
</dbReference>
<evidence type="ECO:0000313" key="8">
    <source>
        <dbReference type="Proteomes" id="UP000722121"/>
    </source>
</evidence>
<dbReference type="InterPro" id="IPR005793">
    <property type="entry name" value="Formyl_trans_C"/>
</dbReference>
<dbReference type="HAMAP" id="MF_00182">
    <property type="entry name" value="Formyl_trans"/>
    <property type="match status" value="1"/>
</dbReference>
<evidence type="ECO:0000256" key="4">
    <source>
        <dbReference type="ARBA" id="ARBA00022917"/>
    </source>
</evidence>
<keyword evidence="3 7" id="KW-0808">Transferase</keyword>
<dbReference type="SUPFAM" id="SSF50486">
    <property type="entry name" value="FMT C-terminal domain-like"/>
    <property type="match status" value="1"/>
</dbReference>
<keyword evidence="8" id="KW-1185">Reference proteome</keyword>
<dbReference type="EMBL" id="JAFITR010000112">
    <property type="protein sequence ID" value="MBN4067324.1"/>
    <property type="molecule type" value="Genomic_DNA"/>
</dbReference>
<dbReference type="Pfam" id="PF00551">
    <property type="entry name" value="Formyl_trans_N"/>
    <property type="match status" value="1"/>
</dbReference>
<feature type="domain" description="Formyl transferase N-terminal" evidence="5">
    <location>
        <begin position="1"/>
        <end position="183"/>
    </location>
</feature>
<comment type="similarity">
    <text evidence="1">Belongs to the Fmt family.</text>
</comment>
<name>A0ABS3AS00_9BACT</name>
<reference evidence="7 8" key="1">
    <citation type="submission" date="2021-02" db="EMBL/GenBank/DDBJ databases">
        <title>Activity-based single-cell genomes from oceanic crustal fluid captures similar information to metagenomic and metatranscriptomic surveys with orders of magnitude less sampling.</title>
        <authorList>
            <person name="D'Angelo T.S."/>
            <person name="Orcutt B.N."/>
        </authorList>
    </citation>
    <scope>NUCLEOTIDE SEQUENCE [LARGE SCALE GENOMIC DNA]</scope>
    <source>
        <strain evidence="7">AH-315-G07</strain>
    </source>
</reference>
<feature type="non-terminal residue" evidence="7">
    <location>
        <position position="317"/>
    </location>
</feature>
<evidence type="ECO:0000256" key="3">
    <source>
        <dbReference type="ARBA" id="ARBA00022679"/>
    </source>
</evidence>
<dbReference type="CDD" id="cd08704">
    <property type="entry name" value="Met_tRNA_FMT_C"/>
    <property type="match status" value="1"/>
</dbReference>
<dbReference type="Proteomes" id="UP000722121">
    <property type="component" value="Unassembled WGS sequence"/>
</dbReference>
<dbReference type="InterPro" id="IPR002376">
    <property type="entry name" value="Formyl_transf_N"/>
</dbReference>
<dbReference type="PANTHER" id="PTHR11138">
    <property type="entry name" value="METHIONYL-TRNA FORMYLTRANSFERASE"/>
    <property type="match status" value="1"/>
</dbReference>
<evidence type="ECO:0000256" key="2">
    <source>
        <dbReference type="ARBA" id="ARBA00012261"/>
    </source>
</evidence>
<comment type="caution">
    <text evidence="7">The sequence shown here is derived from an EMBL/GenBank/DDBJ whole genome shotgun (WGS) entry which is preliminary data.</text>
</comment>
<sequence length="317" mass="34689">MKAVFFGTPHFAAELFDFLATCKEVELSAVVTMADKPRGRTSRLLPSPVKETALQYNPSIPIFQPAKTKEPQFLEQLRAIEADIFLVVAYGAILSDAVLAMPPRGCINVHPSLLPKYRGAAPIQRAIMSGDLETAVSIMYLVKKLDAGDLIAQEIVAIGEDETCGELSTRLCDVSKKALLQAIKKIADGQVEAACQDEEQVTYAHKIDKEECQIDWNQPVETLHNKIRALAPQPGAWCYATVQGVQKKMKLLRTHIPVANSFSPLLPQPGTLLPSIKEGMFVSCADGVLEIVEVQLEGKKVMAVADFFRGIPKDAFS</sequence>
<dbReference type="EC" id="2.1.2.9" evidence="2"/>